<keyword evidence="2" id="KW-1185">Reference proteome</keyword>
<evidence type="ECO:0000313" key="1">
    <source>
        <dbReference type="EMBL" id="MBF4695578.1"/>
    </source>
</evidence>
<proteinExistence type="predicted"/>
<dbReference type="SUPFAM" id="SSF48239">
    <property type="entry name" value="Terpenoid cyclases/Protein prenyltransferases"/>
    <property type="match status" value="1"/>
</dbReference>
<sequence>MTTAKQYISDLENILSHRHDHGADYWTTPDKRLIKGSPFSTLECVHYLIELGMDSTDPILKEAAALIFSTWREDGRFKVYPKGAIYPCHTVQAANALCHMGLASDERLQKTFQHLLEIQYTDGGWRCNKFTFGRGPETAYSNPFPTLIALSAFRFSEYLNKEPALDKAVEFLLDHWTIRKPIGPCHYGMGTLFMQVEYPFRSYNLFIYVYILSFYTRAKNDKRFLEALSALESKMRDGKIIVERNVPKLALFSFCKKGEASGLATLRYYEILRNLDGKV</sequence>
<dbReference type="Gene3D" id="1.50.10.20">
    <property type="match status" value="1"/>
</dbReference>
<dbReference type="EMBL" id="JADKNH010000017">
    <property type="protein sequence ID" value="MBF4695578.1"/>
    <property type="molecule type" value="Genomic_DNA"/>
</dbReference>
<comment type="caution">
    <text evidence="1">The sequence shown here is derived from an EMBL/GenBank/DDBJ whole genome shotgun (WGS) entry which is preliminary data.</text>
</comment>
<gene>
    <name evidence="1" type="ORF">ISU02_20990</name>
</gene>
<evidence type="ECO:0000313" key="2">
    <source>
        <dbReference type="Proteomes" id="UP000614200"/>
    </source>
</evidence>
<organism evidence="1 2">
    <name type="scientific">Fusibacter ferrireducens</name>
    <dbReference type="NCBI Taxonomy" id="2785058"/>
    <lineage>
        <taxon>Bacteria</taxon>
        <taxon>Bacillati</taxon>
        <taxon>Bacillota</taxon>
        <taxon>Clostridia</taxon>
        <taxon>Eubacteriales</taxon>
        <taxon>Eubacteriales Family XII. Incertae Sedis</taxon>
        <taxon>Fusibacter</taxon>
    </lineage>
</organism>
<protein>
    <submittedName>
        <fullName evidence="1">Prenyltransferase</fullName>
    </submittedName>
</protein>
<accession>A0ABR9ZYN1</accession>
<reference evidence="1 2" key="1">
    <citation type="submission" date="2020-11" db="EMBL/GenBank/DDBJ databases">
        <title>Fusibacter basophilias sp. nov.</title>
        <authorList>
            <person name="Qiu D."/>
        </authorList>
    </citation>
    <scope>NUCLEOTIDE SEQUENCE [LARGE SCALE GENOMIC DNA]</scope>
    <source>
        <strain evidence="1 2">Q10-2</strain>
    </source>
</reference>
<dbReference type="InterPro" id="IPR008930">
    <property type="entry name" value="Terpenoid_cyclase/PrenylTrfase"/>
</dbReference>
<dbReference type="Proteomes" id="UP000614200">
    <property type="component" value="Unassembled WGS sequence"/>
</dbReference>
<dbReference type="RefSeq" id="WP_194703816.1">
    <property type="nucleotide sequence ID" value="NZ_JADKNH010000017.1"/>
</dbReference>
<name>A0ABR9ZYN1_9FIRM</name>